<gene>
    <name evidence="1" type="ORF">SAMN04488069_11186</name>
</gene>
<dbReference type="AlphaFoldDB" id="A0A1H3LQL9"/>
<dbReference type="Proteomes" id="UP000199249">
    <property type="component" value="Unassembled WGS sequence"/>
</dbReference>
<protein>
    <submittedName>
        <fullName evidence="1">Uncharacterized protein</fullName>
    </submittedName>
</protein>
<accession>A0A1H3LQL9</accession>
<sequence>MQEQAIKQFEQLFVVVNTPSPRYPVPFSYEKLRADYHALFDALLALLALQGIDYDDFIEQEILAWSDPLSKGNPCELPFEAGFLKFYTSSGYKFSFLVLCLQIQPPVRNISTPLLLACYHVLNDSPGLYARLTLWLDSLVDYPNPNAIGLVAAVLPLLNNDWYGQDLHLNLPYLLTQNPGPVATAVQAQLTQVTEVLDAANRV</sequence>
<organism evidence="1 2">
    <name type="scientific">Hymenobacter psychrophilus</name>
    <dbReference type="NCBI Taxonomy" id="651662"/>
    <lineage>
        <taxon>Bacteria</taxon>
        <taxon>Pseudomonadati</taxon>
        <taxon>Bacteroidota</taxon>
        <taxon>Cytophagia</taxon>
        <taxon>Cytophagales</taxon>
        <taxon>Hymenobacteraceae</taxon>
        <taxon>Hymenobacter</taxon>
    </lineage>
</organism>
<dbReference type="RefSeq" id="WP_092742012.1">
    <property type="nucleotide sequence ID" value="NZ_FNOV01000011.1"/>
</dbReference>
<evidence type="ECO:0000313" key="2">
    <source>
        <dbReference type="Proteomes" id="UP000199249"/>
    </source>
</evidence>
<dbReference type="EMBL" id="FNOV01000011">
    <property type="protein sequence ID" value="SDY66626.1"/>
    <property type="molecule type" value="Genomic_DNA"/>
</dbReference>
<proteinExistence type="predicted"/>
<evidence type="ECO:0000313" key="1">
    <source>
        <dbReference type="EMBL" id="SDY66626.1"/>
    </source>
</evidence>
<name>A0A1H3LQL9_9BACT</name>
<reference evidence="2" key="1">
    <citation type="submission" date="2016-10" db="EMBL/GenBank/DDBJ databases">
        <authorList>
            <person name="Varghese N."/>
            <person name="Submissions S."/>
        </authorList>
    </citation>
    <scope>NUCLEOTIDE SEQUENCE [LARGE SCALE GENOMIC DNA]</scope>
    <source>
        <strain evidence="2">CGMCC 1.8975</strain>
    </source>
</reference>
<keyword evidence="2" id="KW-1185">Reference proteome</keyword>